<accession>A0ABV7FZM0</accession>
<protein>
    <submittedName>
        <fullName evidence="1">Acetamidase/formamidase family protein</fullName>
    </submittedName>
</protein>
<dbReference type="Pfam" id="PF03069">
    <property type="entry name" value="FmdA_AmdA"/>
    <property type="match status" value="2"/>
</dbReference>
<name>A0ABV7FZM0_9PROT</name>
<dbReference type="Proteomes" id="UP001595593">
    <property type="component" value="Unassembled WGS sequence"/>
</dbReference>
<reference evidence="2" key="1">
    <citation type="journal article" date="2019" name="Int. J. Syst. Evol. Microbiol.">
        <title>The Global Catalogue of Microorganisms (GCM) 10K type strain sequencing project: providing services to taxonomists for standard genome sequencing and annotation.</title>
        <authorList>
            <consortium name="The Broad Institute Genomics Platform"/>
            <consortium name="The Broad Institute Genome Sequencing Center for Infectious Disease"/>
            <person name="Wu L."/>
            <person name="Ma J."/>
        </authorList>
    </citation>
    <scope>NUCLEOTIDE SEQUENCE [LARGE SCALE GENOMIC DNA]</scope>
    <source>
        <strain evidence="2">KCTC 52094</strain>
    </source>
</reference>
<dbReference type="InterPro" id="IPR004304">
    <property type="entry name" value="FmdA_AmdA"/>
</dbReference>
<dbReference type="Gene3D" id="3.10.28.20">
    <property type="entry name" value="Acetamidase/Formamidase-like domains"/>
    <property type="match status" value="1"/>
</dbReference>
<proteinExistence type="predicted"/>
<dbReference type="RefSeq" id="WP_379593173.1">
    <property type="nucleotide sequence ID" value="NZ_JBHRTN010000004.1"/>
</dbReference>
<dbReference type="EMBL" id="JBHRTN010000004">
    <property type="protein sequence ID" value="MFC3123866.1"/>
    <property type="molecule type" value="Genomic_DNA"/>
</dbReference>
<dbReference type="PANTHER" id="PTHR31891:SF1">
    <property type="entry name" value="FORMAMIDASE C869.04-RELATED"/>
    <property type="match status" value="1"/>
</dbReference>
<dbReference type="SUPFAM" id="SSF141130">
    <property type="entry name" value="Acetamidase/Formamidase-like"/>
    <property type="match status" value="1"/>
</dbReference>
<keyword evidence="2" id="KW-1185">Reference proteome</keyword>
<evidence type="ECO:0000313" key="1">
    <source>
        <dbReference type="EMBL" id="MFC3123866.1"/>
    </source>
</evidence>
<dbReference type="PANTHER" id="PTHR31891">
    <property type="entry name" value="FORMAMIDASE C869.04-RELATED"/>
    <property type="match status" value="1"/>
</dbReference>
<evidence type="ECO:0000313" key="2">
    <source>
        <dbReference type="Proteomes" id="UP001595593"/>
    </source>
</evidence>
<sequence>MATVHTLNASPDTVHVGTFDARHAPVLTVASGDTVEMQCVSGLAEVAPGPQSGFTLPPGLAEIHAAVAEKRLNASGHILTGPVAVEGAEPGDCLRIDIEAIEPGSDWGYNFFRPLVGTLPDDFPYRRMVHIAVDRAARRCHLPFGSGNGLSLPLSPFFGVMGVAPPAEWGTIATKEPRAHGGNLDNKELVAGSTLYLPVHYAGALFSAGDGHGIQGDGEVCITALEMSLTGRFKLTLQKGGGQHDPASRFPRAETPTHYISMGIHEDLDLAMKQALREMIAFIADRSDLSPAEAYQFCSLAVDFRVTQTVNGEKGVHGMLRKGLLF</sequence>
<organism evidence="1 2">
    <name type="scientific">Teichococcus globiformis</name>
    <dbReference type="NCBI Taxonomy" id="2307229"/>
    <lineage>
        <taxon>Bacteria</taxon>
        <taxon>Pseudomonadati</taxon>
        <taxon>Pseudomonadota</taxon>
        <taxon>Alphaproteobacteria</taxon>
        <taxon>Acetobacterales</taxon>
        <taxon>Roseomonadaceae</taxon>
        <taxon>Roseomonas</taxon>
    </lineage>
</organism>
<gene>
    <name evidence="1" type="ORF">ACFOD4_02240</name>
</gene>
<dbReference type="Gene3D" id="2.60.120.580">
    <property type="entry name" value="Acetamidase/Formamidase-like domains"/>
    <property type="match status" value="2"/>
</dbReference>
<comment type="caution">
    <text evidence="1">The sequence shown here is derived from an EMBL/GenBank/DDBJ whole genome shotgun (WGS) entry which is preliminary data.</text>
</comment>